<reference evidence="1 2" key="1">
    <citation type="journal article" date="2023" name="bioRxiv">
        <title>Conserved and derived expression patterns and positive selection on dental genes reveal complex evolutionary context of ever-growing rodent molars.</title>
        <authorList>
            <person name="Calamari Z.T."/>
            <person name="Song A."/>
            <person name="Cohen E."/>
            <person name="Akter M."/>
            <person name="Roy R.D."/>
            <person name="Hallikas O."/>
            <person name="Christensen M.M."/>
            <person name="Li P."/>
            <person name="Marangoni P."/>
            <person name="Jernvall J."/>
            <person name="Klein O.D."/>
        </authorList>
    </citation>
    <scope>NUCLEOTIDE SEQUENCE [LARGE SCALE GENOMIC DNA]</scope>
    <source>
        <strain evidence="1">V071</strain>
    </source>
</reference>
<sequence length="21" mass="2414">MIKFSPYFVLVQQSANTGRLN</sequence>
<comment type="caution">
    <text evidence="1">The sequence shown here is derived from an EMBL/GenBank/DDBJ whole genome shotgun (WGS) entry which is preliminary data.</text>
</comment>
<proteinExistence type="predicted"/>
<gene>
    <name evidence="1" type="ORF">U0070_022293</name>
</gene>
<organism evidence="1 2">
    <name type="scientific">Myodes glareolus</name>
    <name type="common">Bank vole</name>
    <name type="synonym">Clethrionomys glareolus</name>
    <dbReference type="NCBI Taxonomy" id="447135"/>
    <lineage>
        <taxon>Eukaryota</taxon>
        <taxon>Metazoa</taxon>
        <taxon>Chordata</taxon>
        <taxon>Craniata</taxon>
        <taxon>Vertebrata</taxon>
        <taxon>Euteleostomi</taxon>
        <taxon>Mammalia</taxon>
        <taxon>Eutheria</taxon>
        <taxon>Euarchontoglires</taxon>
        <taxon>Glires</taxon>
        <taxon>Rodentia</taxon>
        <taxon>Myomorpha</taxon>
        <taxon>Muroidea</taxon>
        <taxon>Cricetidae</taxon>
        <taxon>Arvicolinae</taxon>
        <taxon>Myodes</taxon>
    </lineage>
</organism>
<protein>
    <submittedName>
        <fullName evidence="1">Uncharacterized protein</fullName>
    </submittedName>
</protein>
<name>A0AAW0IB36_MYOGA</name>
<evidence type="ECO:0000313" key="2">
    <source>
        <dbReference type="Proteomes" id="UP001488838"/>
    </source>
</evidence>
<dbReference type="Proteomes" id="UP001488838">
    <property type="component" value="Unassembled WGS sequence"/>
</dbReference>
<dbReference type="EMBL" id="JBBHLL010000168">
    <property type="protein sequence ID" value="KAK7811650.1"/>
    <property type="molecule type" value="Genomic_DNA"/>
</dbReference>
<keyword evidence="2" id="KW-1185">Reference proteome</keyword>
<evidence type="ECO:0000313" key="1">
    <source>
        <dbReference type="EMBL" id="KAK7811650.1"/>
    </source>
</evidence>
<accession>A0AAW0IB36</accession>
<dbReference type="AlphaFoldDB" id="A0AAW0IB36"/>